<dbReference type="FunFam" id="3.40.50.300:FF:002708">
    <property type="entry name" value="FeS assembly ATPase SufC"/>
    <property type="match status" value="1"/>
</dbReference>
<dbReference type="InterPro" id="IPR003959">
    <property type="entry name" value="ATPase_AAA_core"/>
</dbReference>
<keyword evidence="3" id="KW-1185">Reference proteome</keyword>
<dbReference type="EMBL" id="QASN01000003">
    <property type="protein sequence ID" value="PTU75993.1"/>
    <property type="molecule type" value="Genomic_DNA"/>
</dbReference>
<reference evidence="2 3" key="1">
    <citation type="submission" date="2018-04" db="EMBL/GenBank/DDBJ databases">
        <title>Pseudomonas sp. nov., isolated from mangrove soil.</title>
        <authorList>
            <person name="Chen C."/>
        </authorList>
    </citation>
    <scope>NUCLEOTIDE SEQUENCE [LARGE SCALE GENOMIC DNA]</scope>
    <source>
        <strain evidence="2 3">TC-11</strain>
    </source>
</reference>
<dbReference type="PIRSF" id="PIRSF029347">
    <property type="entry name" value="RecF"/>
    <property type="match status" value="1"/>
</dbReference>
<feature type="domain" description="ATPase AAA-type core" evidence="1">
    <location>
        <begin position="23"/>
        <end position="354"/>
    </location>
</feature>
<evidence type="ECO:0000259" key="1">
    <source>
        <dbReference type="Pfam" id="PF13304"/>
    </source>
</evidence>
<dbReference type="InterPro" id="IPR027417">
    <property type="entry name" value="P-loop_NTPase"/>
</dbReference>
<keyword evidence="2" id="KW-0547">Nucleotide-binding</keyword>
<keyword evidence="2" id="KW-0067">ATP-binding</keyword>
<organism evidence="2 3">
    <name type="scientific">Pseudomonas mangrovi</name>
    <dbReference type="NCBI Taxonomy" id="2161748"/>
    <lineage>
        <taxon>Bacteria</taxon>
        <taxon>Pseudomonadati</taxon>
        <taxon>Pseudomonadota</taxon>
        <taxon>Gammaproteobacteria</taxon>
        <taxon>Pseudomonadales</taxon>
        <taxon>Pseudomonadaceae</taxon>
        <taxon>Pseudomonas</taxon>
    </lineage>
</organism>
<dbReference type="GO" id="GO:0016887">
    <property type="term" value="F:ATP hydrolysis activity"/>
    <property type="evidence" value="ECO:0007669"/>
    <property type="project" value="InterPro"/>
</dbReference>
<dbReference type="Pfam" id="PF13304">
    <property type="entry name" value="AAA_21"/>
    <property type="match status" value="1"/>
</dbReference>
<dbReference type="PANTHER" id="PTHR32182:SF25">
    <property type="entry name" value="SLR1056 PROTEIN"/>
    <property type="match status" value="1"/>
</dbReference>
<dbReference type="Proteomes" id="UP000244064">
    <property type="component" value="Unassembled WGS sequence"/>
</dbReference>
<evidence type="ECO:0000313" key="2">
    <source>
        <dbReference type="EMBL" id="PTU75993.1"/>
    </source>
</evidence>
<dbReference type="SUPFAM" id="SSF52540">
    <property type="entry name" value="P-loop containing nucleoside triphosphate hydrolases"/>
    <property type="match status" value="1"/>
</dbReference>
<proteinExistence type="predicted"/>
<dbReference type="GO" id="GO:0006302">
    <property type="term" value="P:double-strand break repair"/>
    <property type="evidence" value="ECO:0007669"/>
    <property type="project" value="TreeGrafter"/>
</dbReference>
<dbReference type="FunFam" id="3.40.50.300:FF:002534">
    <property type="entry name" value="Putative RecF protein"/>
    <property type="match status" value="1"/>
</dbReference>
<dbReference type="PANTHER" id="PTHR32182">
    <property type="entry name" value="DNA REPLICATION AND REPAIR PROTEIN RECF"/>
    <property type="match status" value="1"/>
</dbReference>
<comment type="caution">
    <text evidence="2">The sequence shown here is derived from an EMBL/GenBank/DDBJ whole genome shotgun (WGS) entry which is preliminary data.</text>
</comment>
<dbReference type="InterPro" id="IPR014555">
    <property type="entry name" value="RecF-like"/>
</dbReference>
<gene>
    <name evidence="2" type="ORF">DBO85_02620</name>
</gene>
<dbReference type="RefSeq" id="WP_108105028.1">
    <property type="nucleotide sequence ID" value="NZ_QASN01000003.1"/>
</dbReference>
<name>A0A2T5PE41_9PSED</name>
<dbReference type="GO" id="GO:0005524">
    <property type="term" value="F:ATP binding"/>
    <property type="evidence" value="ECO:0007669"/>
    <property type="project" value="UniProtKB-KW"/>
</dbReference>
<protein>
    <submittedName>
        <fullName evidence="2">ATP-binding protein</fullName>
    </submittedName>
</protein>
<dbReference type="AlphaFoldDB" id="A0A2T5PE41"/>
<sequence length="393" mass="42713">MLHTLAVHNYRSISSLLVPLGALNVITGANGSGKSNLYRALRLLAETAQGGVVAALAREGGLASSFWAGPANLSRRMREGEVAIEGGPSRGPKRLRLGFAGEDFSYAISLGLPDSNSGEDRETPSAFALDPQIKLESIWAGAAYRPASLLVERKGPMLRAREGREWQVLAQHLATFDSLFSQVGRDASCPEVFQLREIIRGWRFYDHFRTDADAPARQPQLGTRTPVLAHDGRDLAAALQTIREIGDPHALDAAIEDAFPGSRLRIEVNDGLFTVHLQQDGLLRPLSAAELSDGTLRYLLLVAALLTPRPPSLMVLNEPETSLHPDLLPALGRLIIQASARSQVWVVSHANRLIATLEAHPECNAVVLEKSLGETRVAGRGLLDEPLWRWPDA</sequence>
<evidence type="ECO:0000313" key="3">
    <source>
        <dbReference type="Proteomes" id="UP000244064"/>
    </source>
</evidence>
<dbReference type="Gene3D" id="3.40.50.300">
    <property type="entry name" value="P-loop containing nucleotide triphosphate hydrolases"/>
    <property type="match status" value="2"/>
</dbReference>
<dbReference type="OrthoDB" id="104167at2"/>
<dbReference type="GO" id="GO:0000731">
    <property type="term" value="P:DNA synthesis involved in DNA repair"/>
    <property type="evidence" value="ECO:0007669"/>
    <property type="project" value="TreeGrafter"/>
</dbReference>
<accession>A0A2T5PE41</accession>